<accession>A0A5S6QZB4</accession>
<evidence type="ECO:0000256" key="1">
    <source>
        <dbReference type="SAM" id="MobiDB-lite"/>
    </source>
</evidence>
<dbReference type="AlphaFoldDB" id="A0A5S6QZB4"/>
<evidence type="ECO:0000313" key="3">
    <source>
        <dbReference type="WBParaSite" id="TMUE_3000012434.1"/>
    </source>
</evidence>
<name>A0A5S6QZB4_TRIMR</name>
<feature type="compositionally biased region" description="Basic residues" evidence="1">
    <location>
        <begin position="91"/>
        <end position="100"/>
    </location>
</feature>
<dbReference type="Proteomes" id="UP000046395">
    <property type="component" value="Unassembled WGS sequence"/>
</dbReference>
<organism evidence="2 3">
    <name type="scientific">Trichuris muris</name>
    <name type="common">Mouse whipworm</name>
    <dbReference type="NCBI Taxonomy" id="70415"/>
    <lineage>
        <taxon>Eukaryota</taxon>
        <taxon>Metazoa</taxon>
        <taxon>Ecdysozoa</taxon>
        <taxon>Nematoda</taxon>
        <taxon>Enoplea</taxon>
        <taxon>Dorylaimia</taxon>
        <taxon>Trichinellida</taxon>
        <taxon>Trichuridae</taxon>
        <taxon>Trichuris</taxon>
    </lineage>
</organism>
<feature type="compositionally biased region" description="Low complexity" evidence="1">
    <location>
        <begin position="101"/>
        <end position="112"/>
    </location>
</feature>
<protein>
    <submittedName>
        <fullName evidence="3">Uncharacterized protein</fullName>
    </submittedName>
</protein>
<feature type="region of interest" description="Disordered" evidence="1">
    <location>
        <begin position="73"/>
        <end position="112"/>
    </location>
</feature>
<feature type="compositionally biased region" description="Basic residues" evidence="1">
    <location>
        <begin position="1"/>
        <end position="18"/>
    </location>
</feature>
<proteinExistence type="predicted"/>
<reference evidence="3" key="1">
    <citation type="submission" date="2019-12" db="UniProtKB">
        <authorList>
            <consortium name="WormBaseParasite"/>
        </authorList>
    </citation>
    <scope>IDENTIFICATION</scope>
</reference>
<keyword evidence="2" id="KW-1185">Reference proteome</keyword>
<feature type="region of interest" description="Disordered" evidence="1">
    <location>
        <begin position="1"/>
        <end position="23"/>
    </location>
</feature>
<sequence>MRAAKRSSVRKTRQRPSRRPAGQLGKAFWLRTLVPQSARWPHSLCRRMNNGGGWTPHYAVYAKVGHLQATVRGQNSDKENSLGGDTWPAKAKGRPRRRVSVVRGKGPNFADF</sequence>
<dbReference type="WBParaSite" id="TMUE_3000012434.1">
    <property type="protein sequence ID" value="TMUE_3000012434.1"/>
    <property type="gene ID" value="WBGene00301564"/>
</dbReference>
<evidence type="ECO:0000313" key="2">
    <source>
        <dbReference type="Proteomes" id="UP000046395"/>
    </source>
</evidence>